<proteinExistence type="predicted"/>
<dbReference type="Gene3D" id="3.30.1540.10">
    <property type="entry name" value="formyl-coa transferase, domain 3"/>
    <property type="match status" value="1"/>
</dbReference>
<dbReference type="GO" id="GO:0008410">
    <property type="term" value="F:CoA-transferase activity"/>
    <property type="evidence" value="ECO:0007669"/>
    <property type="project" value="TreeGrafter"/>
</dbReference>
<name>A0AA37RI19_PSEPU</name>
<dbReference type="Gene3D" id="3.40.50.10540">
    <property type="entry name" value="Crotonobetainyl-coa:carnitine coa-transferase, domain 1"/>
    <property type="match status" value="1"/>
</dbReference>
<reference evidence="2" key="1">
    <citation type="submission" date="2023-01" db="EMBL/GenBank/DDBJ databases">
        <title>Whole-genome sequence of Pseudomonas putida NBRC 14671.</title>
        <authorList>
            <person name="Morohoshi T."/>
            <person name="Someya N."/>
        </authorList>
    </citation>
    <scope>NUCLEOTIDE SEQUENCE</scope>
    <source>
        <strain evidence="2">NBRC 14671</strain>
    </source>
</reference>
<protein>
    <submittedName>
        <fullName evidence="2">CoA transferase</fullName>
    </submittedName>
</protein>
<gene>
    <name evidence="2" type="ORF">PPUN14671_51140</name>
</gene>
<sequence>MSRLPLDGIRVVEISHMVMGPTCGMILGDLGAEVIKIEPVRGDGTRRLLGAGAGFFRTFNRNKQCIAVDVETPEGREAVLQLIDTADVFIENFKPGRMRTLGLDYAALRQRNPRLIYASHKGFLSGPYDNRLALDEVVQMMAGLAYMTGPVGRPLRAGSSVNDIMGGMFGAIGVLAALNERHTSGSGREVQSALYENCVLLAAQHMQQYVVTGEAAAPMPNRISAWAIYDVFTFARGEQMFVAATGEGQWHALCQVLGQTALLDDPALASNNDRVLQRPRLLAHLAEVFARLDAGQLALQLEANGIPFAPIRRPEELFDDPHLQQSGGMAELQLEDGSHTPMPLLPLSLDGQRLQPRRAIARIGEHTRQVMRDLGYSDAHIAELCAAGVLKTDDAA</sequence>
<dbReference type="InterPro" id="IPR050483">
    <property type="entry name" value="CoA-transferase_III_domain"/>
</dbReference>
<dbReference type="RefSeq" id="WP_284356032.1">
    <property type="nucleotide sequence ID" value="NZ_BSKF01000011.1"/>
</dbReference>
<organism evidence="2 3">
    <name type="scientific">Pseudomonas putida</name>
    <name type="common">Arthrobacter siderocapsulatus</name>
    <dbReference type="NCBI Taxonomy" id="303"/>
    <lineage>
        <taxon>Bacteria</taxon>
        <taxon>Pseudomonadati</taxon>
        <taxon>Pseudomonadota</taxon>
        <taxon>Gammaproteobacteria</taxon>
        <taxon>Pseudomonadales</taxon>
        <taxon>Pseudomonadaceae</taxon>
        <taxon>Pseudomonas</taxon>
    </lineage>
</organism>
<dbReference type="PANTHER" id="PTHR48207:SF3">
    <property type="entry name" value="SUCCINATE--HYDROXYMETHYLGLUTARATE COA-TRANSFERASE"/>
    <property type="match status" value="1"/>
</dbReference>
<comment type="caution">
    <text evidence="2">The sequence shown here is derived from an EMBL/GenBank/DDBJ whole genome shotgun (WGS) entry which is preliminary data.</text>
</comment>
<dbReference type="AlphaFoldDB" id="A0AA37RI19"/>
<dbReference type="Proteomes" id="UP001161257">
    <property type="component" value="Unassembled WGS sequence"/>
</dbReference>
<dbReference type="InterPro" id="IPR003673">
    <property type="entry name" value="CoA-Trfase_fam_III"/>
</dbReference>
<dbReference type="Pfam" id="PF02515">
    <property type="entry name" value="CoA_transf_3"/>
    <property type="match status" value="1"/>
</dbReference>
<keyword evidence="1 2" id="KW-0808">Transferase</keyword>
<accession>A0AA37RI19</accession>
<evidence type="ECO:0000313" key="3">
    <source>
        <dbReference type="Proteomes" id="UP001161257"/>
    </source>
</evidence>
<dbReference type="PANTHER" id="PTHR48207">
    <property type="entry name" value="SUCCINATE--HYDROXYMETHYLGLUTARATE COA-TRANSFERASE"/>
    <property type="match status" value="1"/>
</dbReference>
<dbReference type="InterPro" id="IPR044855">
    <property type="entry name" value="CoA-Trfase_III_dom3_sf"/>
</dbReference>
<evidence type="ECO:0000313" key="2">
    <source>
        <dbReference type="EMBL" id="GLO38276.1"/>
    </source>
</evidence>
<evidence type="ECO:0000256" key="1">
    <source>
        <dbReference type="ARBA" id="ARBA00022679"/>
    </source>
</evidence>
<dbReference type="SUPFAM" id="SSF89796">
    <property type="entry name" value="CoA-transferase family III (CaiB/BaiF)"/>
    <property type="match status" value="1"/>
</dbReference>
<dbReference type="InterPro" id="IPR023606">
    <property type="entry name" value="CoA-Trfase_III_dom_1_sf"/>
</dbReference>
<dbReference type="EMBL" id="BSKJ01000018">
    <property type="protein sequence ID" value="GLO38276.1"/>
    <property type="molecule type" value="Genomic_DNA"/>
</dbReference>